<keyword evidence="2" id="KW-0472">Membrane</keyword>
<evidence type="ECO:0008006" key="5">
    <source>
        <dbReference type="Google" id="ProtNLM"/>
    </source>
</evidence>
<evidence type="ECO:0000313" key="3">
    <source>
        <dbReference type="EMBL" id="RAH96980.1"/>
    </source>
</evidence>
<evidence type="ECO:0000313" key="4">
    <source>
        <dbReference type="Proteomes" id="UP000249590"/>
    </source>
</evidence>
<keyword evidence="2" id="KW-1133">Transmembrane helix</keyword>
<reference evidence="3 4" key="1">
    <citation type="submission" date="2018-05" db="EMBL/GenBank/DDBJ databases">
        <title>Acuticoccus sediminis sp. nov., isolated from deep-sea sediment of Indian Ocean.</title>
        <authorList>
            <person name="Liu X."/>
            <person name="Lai Q."/>
            <person name="Du Y."/>
            <person name="Sun F."/>
            <person name="Zhang X."/>
            <person name="Wang S."/>
            <person name="Shao Z."/>
        </authorList>
    </citation>
    <scope>NUCLEOTIDE SEQUENCE [LARGE SCALE GENOMIC DNA]</scope>
    <source>
        <strain evidence="3 4">PTG4-2</strain>
    </source>
</reference>
<feature type="region of interest" description="Disordered" evidence="1">
    <location>
        <begin position="1"/>
        <end position="92"/>
    </location>
</feature>
<feature type="compositionally biased region" description="Low complexity" evidence="1">
    <location>
        <begin position="45"/>
        <end position="59"/>
    </location>
</feature>
<protein>
    <recommendedName>
        <fullName evidence="5">DUF4870 domain-containing protein</fullName>
    </recommendedName>
</protein>
<proteinExistence type="predicted"/>
<feature type="compositionally biased region" description="Basic and acidic residues" evidence="1">
    <location>
        <begin position="83"/>
        <end position="92"/>
    </location>
</feature>
<sequence length="201" mass="21419">MSDKEPPQRPAPAGSGPSVPTSGAKKRKAPRTRTAKGPAGRPHLPETTTPEKTAPETAASDPRAPRTHTAEPRQGPAKSRRQPRIETAEHADQPGMVNAKLIYAAYLTSPALPIAAVAAFAFAHYARRRQPPAWLASHYTYQIRTFWGAAAGYVASVALSFAGGGVIVYPLVAVWLVARSVHGIVRAAHARPIDDPEAFLV</sequence>
<comment type="caution">
    <text evidence="3">The sequence shown here is derived from an EMBL/GenBank/DDBJ whole genome shotgun (WGS) entry which is preliminary data.</text>
</comment>
<dbReference type="AlphaFoldDB" id="A0A8B2NE87"/>
<name>A0A8B2NE87_9HYPH</name>
<evidence type="ECO:0000256" key="1">
    <source>
        <dbReference type="SAM" id="MobiDB-lite"/>
    </source>
</evidence>
<dbReference type="EMBL" id="QHHQ01000010">
    <property type="protein sequence ID" value="RAH96980.1"/>
    <property type="molecule type" value="Genomic_DNA"/>
</dbReference>
<gene>
    <name evidence="3" type="ORF">DLJ53_30350</name>
</gene>
<evidence type="ECO:0000256" key="2">
    <source>
        <dbReference type="SAM" id="Phobius"/>
    </source>
</evidence>
<dbReference type="RefSeq" id="WP_146620144.1">
    <property type="nucleotide sequence ID" value="NZ_QHHQ01000010.1"/>
</dbReference>
<dbReference type="OrthoDB" id="5405464at2"/>
<keyword evidence="2" id="KW-0812">Transmembrane</keyword>
<feature type="transmembrane region" description="Helical" evidence="2">
    <location>
        <begin position="103"/>
        <end position="126"/>
    </location>
</feature>
<dbReference type="Proteomes" id="UP000249590">
    <property type="component" value="Unassembled WGS sequence"/>
</dbReference>
<accession>A0A8B2NE87</accession>
<feature type="compositionally biased region" description="Basic residues" evidence="1">
    <location>
        <begin position="24"/>
        <end position="34"/>
    </location>
</feature>
<keyword evidence="4" id="KW-1185">Reference proteome</keyword>
<feature type="transmembrane region" description="Helical" evidence="2">
    <location>
        <begin position="146"/>
        <end position="177"/>
    </location>
</feature>
<organism evidence="3 4">
    <name type="scientific">Acuticoccus sediminis</name>
    <dbReference type="NCBI Taxonomy" id="2184697"/>
    <lineage>
        <taxon>Bacteria</taxon>
        <taxon>Pseudomonadati</taxon>
        <taxon>Pseudomonadota</taxon>
        <taxon>Alphaproteobacteria</taxon>
        <taxon>Hyphomicrobiales</taxon>
        <taxon>Amorphaceae</taxon>
        <taxon>Acuticoccus</taxon>
    </lineage>
</organism>